<dbReference type="eggNOG" id="KOG3216">
    <property type="taxonomic scope" value="Eukaryota"/>
</dbReference>
<evidence type="ECO:0000313" key="5">
    <source>
        <dbReference type="EMBL" id="EDW81076.2"/>
    </source>
</evidence>
<dbReference type="OrthoDB" id="7305308at2759"/>
<organism evidence="5 6">
    <name type="scientific">Drosophila willistoni</name>
    <name type="common">Fruit fly</name>
    <dbReference type="NCBI Taxonomy" id="7260"/>
    <lineage>
        <taxon>Eukaryota</taxon>
        <taxon>Metazoa</taxon>
        <taxon>Ecdysozoa</taxon>
        <taxon>Arthropoda</taxon>
        <taxon>Hexapoda</taxon>
        <taxon>Insecta</taxon>
        <taxon>Pterygota</taxon>
        <taxon>Neoptera</taxon>
        <taxon>Endopterygota</taxon>
        <taxon>Diptera</taxon>
        <taxon>Brachycera</taxon>
        <taxon>Muscomorpha</taxon>
        <taxon>Ephydroidea</taxon>
        <taxon>Drosophilidae</taxon>
        <taxon>Drosophila</taxon>
        <taxon>Sophophora</taxon>
    </lineage>
</organism>
<feature type="domain" description="N-acetyltransferase" evidence="4">
    <location>
        <begin position="1"/>
        <end position="139"/>
    </location>
</feature>
<dbReference type="CDD" id="cd04301">
    <property type="entry name" value="NAT_SF"/>
    <property type="match status" value="1"/>
</dbReference>
<name>B4NBB2_DROWI</name>
<dbReference type="STRING" id="7260.B4NBB2"/>
<dbReference type="Pfam" id="PF00583">
    <property type="entry name" value="Acetyltransf_1"/>
    <property type="match status" value="1"/>
</dbReference>
<dbReference type="FunFam" id="3.40.630.30:FF:000064">
    <property type="entry name" value="GNAT family acetyltransferase"/>
    <property type="match status" value="1"/>
</dbReference>
<protein>
    <recommendedName>
        <fullName evidence="4">N-acetyltransferase domain-containing protein</fullName>
    </recommendedName>
</protein>
<dbReference type="HOGENOM" id="CLU_013985_41_1_1"/>
<dbReference type="PANTHER" id="PTHR10545">
    <property type="entry name" value="DIAMINE N-ACETYLTRANSFERASE"/>
    <property type="match status" value="1"/>
</dbReference>
<evidence type="ECO:0000313" key="6">
    <source>
        <dbReference type="Proteomes" id="UP000007798"/>
    </source>
</evidence>
<dbReference type="FunCoup" id="B4NBB2">
    <property type="interactions" value="154"/>
</dbReference>
<evidence type="ECO:0000256" key="2">
    <source>
        <dbReference type="ARBA" id="ARBA00022679"/>
    </source>
</evidence>
<reference evidence="5 6" key="1">
    <citation type="journal article" date="2007" name="Nature">
        <title>Evolution of genes and genomes on the Drosophila phylogeny.</title>
        <authorList>
            <consortium name="Drosophila 12 Genomes Consortium"/>
            <person name="Clark A.G."/>
            <person name="Eisen M.B."/>
            <person name="Smith D.R."/>
            <person name="Bergman C.M."/>
            <person name="Oliver B."/>
            <person name="Markow T.A."/>
            <person name="Kaufman T.C."/>
            <person name="Kellis M."/>
            <person name="Gelbart W."/>
            <person name="Iyer V.N."/>
            <person name="Pollard D.A."/>
            <person name="Sackton T.B."/>
            <person name="Larracuente A.M."/>
            <person name="Singh N.D."/>
            <person name="Abad J.P."/>
            <person name="Abt D.N."/>
            <person name="Adryan B."/>
            <person name="Aguade M."/>
            <person name="Akashi H."/>
            <person name="Anderson W.W."/>
            <person name="Aquadro C.F."/>
            <person name="Ardell D.H."/>
            <person name="Arguello R."/>
            <person name="Artieri C.G."/>
            <person name="Barbash D.A."/>
            <person name="Barker D."/>
            <person name="Barsanti P."/>
            <person name="Batterham P."/>
            <person name="Batzoglou S."/>
            <person name="Begun D."/>
            <person name="Bhutkar A."/>
            <person name="Blanco E."/>
            <person name="Bosak S.A."/>
            <person name="Bradley R.K."/>
            <person name="Brand A.D."/>
            <person name="Brent M.R."/>
            <person name="Brooks A.N."/>
            <person name="Brown R.H."/>
            <person name="Butlin R.K."/>
            <person name="Caggese C."/>
            <person name="Calvi B.R."/>
            <person name="Bernardo de Carvalho A."/>
            <person name="Caspi A."/>
            <person name="Castrezana S."/>
            <person name="Celniker S.E."/>
            <person name="Chang J.L."/>
            <person name="Chapple C."/>
            <person name="Chatterji S."/>
            <person name="Chinwalla A."/>
            <person name="Civetta A."/>
            <person name="Clifton S.W."/>
            <person name="Comeron J.M."/>
            <person name="Costello J.C."/>
            <person name="Coyne J.A."/>
            <person name="Daub J."/>
            <person name="David R.G."/>
            <person name="Delcher A.L."/>
            <person name="Delehaunty K."/>
            <person name="Do C.B."/>
            <person name="Ebling H."/>
            <person name="Edwards K."/>
            <person name="Eickbush T."/>
            <person name="Evans J.D."/>
            <person name="Filipski A."/>
            <person name="Findeiss S."/>
            <person name="Freyhult E."/>
            <person name="Fulton L."/>
            <person name="Fulton R."/>
            <person name="Garcia A.C."/>
            <person name="Gardiner A."/>
            <person name="Garfield D.A."/>
            <person name="Garvin B.E."/>
            <person name="Gibson G."/>
            <person name="Gilbert D."/>
            <person name="Gnerre S."/>
            <person name="Godfrey J."/>
            <person name="Good R."/>
            <person name="Gotea V."/>
            <person name="Gravely B."/>
            <person name="Greenberg A.J."/>
            <person name="Griffiths-Jones S."/>
            <person name="Gross S."/>
            <person name="Guigo R."/>
            <person name="Gustafson E.A."/>
            <person name="Haerty W."/>
            <person name="Hahn M.W."/>
            <person name="Halligan D.L."/>
            <person name="Halpern A.L."/>
            <person name="Halter G.M."/>
            <person name="Han M.V."/>
            <person name="Heger A."/>
            <person name="Hillier L."/>
            <person name="Hinrichs A.S."/>
            <person name="Holmes I."/>
            <person name="Hoskins R.A."/>
            <person name="Hubisz M.J."/>
            <person name="Hultmark D."/>
            <person name="Huntley M.A."/>
            <person name="Jaffe D.B."/>
            <person name="Jagadeeshan S."/>
            <person name="Jeck W.R."/>
            <person name="Johnson J."/>
            <person name="Jones C.D."/>
            <person name="Jordan W.C."/>
            <person name="Karpen G.H."/>
            <person name="Kataoka E."/>
            <person name="Keightley P.D."/>
            <person name="Kheradpour P."/>
            <person name="Kirkness E.F."/>
            <person name="Koerich L.B."/>
            <person name="Kristiansen K."/>
            <person name="Kudrna D."/>
            <person name="Kulathinal R.J."/>
            <person name="Kumar S."/>
            <person name="Kwok R."/>
            <person name="Lander E."/>
            <person name="Langley C.H."/>
            <person name="Lapoint R."/>
            <person name="Lazzaro B.P."/>
            <person name="Lee S.J."/>
            <person name="Levesque L."/>
            <person name="Li R."/>
            <person name="Lin C.F."/>
            <person name="Lin M.F."/>
            <person name="Lindblad-Toh K."/>
            <person name="Llopart A."/>
            <person name="Long M."/>
            <person name="Low L."/>
            <person name="Lozovsky E."/>
            <person name="Lu J."/>
            <person name="Luo M."/>
            <person name="Machado C.A."/>
            <person name="Makalowski W."/>
            <person name="Marzo M."/>
            <person name="Matsuda M."/>
            <person name="Matzkin L."/>
            <person name="McAllister B."/>
            <person name="McBride C.S."/>
            <person name="McKernan B."/>
            <person name="McKernan K."/>
            <person name="Mendez-Lago M."/>
            <person name="Minx P."/>
            <person name="Mollenhauer M.U."/>
            <person name="Montooth K."/>
            <person name="Mount S.M."/>
            <person name="Mu X."/>
            <person name="Myers E."/>
            <person name="Negre B."/>
            <person name="Newfeld S."/>
            <person name="Nielsen R."/>
            <person name="Noor M.A."/>
            <person name="O'Grady P."/>
            <person name="Pachter L."/>
            <person name="Papaceit M."/>
            <person name="Parisi M.J."/>
            <person name="Parisi M."/>
            <person name="Parts L."/>
            <person name="Pedersen J.S."/>
            <person name="Pesole G."/>
            <person name="Phillippy A.M."/>
            <person name="Ponting C.P."/>
            <person name="Pop M."/>
            <person name="Porcelli D."/>
            <person name="Powell J.R."/>
            <person name="Prohaska S."/>
            <person name="Pruitt K."/>
            <person name="Puig M."/>
            <person name="Quesneville H."/>
            <person name="Ram K.R."/>
            <person name="Rand D."/>
            <person name="Rasmussen M.D."/>
            <person name="Reed L.K."/>
            <person name="Reenan R."/>
            <person name="Reily A."/>
            <person name="Remington K.A."/>
            <person name="Rieger T.T."/>
            <person name="Ritchie M.G."/>
            <person name="Robin C."/>
            <person name="Rogers Y.H."/>
            <person name="Rohde C."/>
            <person name="Rozas J."/>
            <person name="Rubenfield M.J."/>
            <person name="Ruiz A."/>
            <person name="Russo S."/>
            <person name="Salzberg S.L."/>
            <person name="Sanchez-Gracia A."/>
            <person name="Saranga D.J."/>
            <person name="Sato H."/>
            <person name="Schaeffer S.W."/>
            <person name="Schatz M.C."/>
            <person name="Schlenke T."/>
            <person name="Schwartz R."/>
            <person name="Segarra C."/>
            <person name="Singh R.S."/>
            <person name="Sirot L."/>
            <person name="Sirota M."/>
            <person name="Sisneros N.B."/>
            <person name="Smith C.D."/>
            <person name="Smith T.F."/>
            <person name="Spieth J."/>
            <person name="Stage D.E."/>
            <person name="Stark A."/>
            <person name="Stephan W."/>
            <person name="Strausberg R.L."/>
            <person name="Strempel S."/>
            <person name="Sturgill D."/>
            <person name="Sutton G."/>
            <person name="Sutton G.G."/>
            <person name="Tao W."/>
            <person name="Teichmann S."/>
            <person name="Tobari Y.N."/>
            <person name="Tomimura Y."/>
            <person name="Tsolas J.M."/>
            <person name="Valente V.L."/>
            <person name="Venter E."/>
            <person name="Venter J.C."/>
            <person name="Vicario S."/>
            <person name="Vieira F.G."/>
            <person name="Vilella A.J."/>
            <person name="Villasante A."/>
            <person name="Walenz B."/>
            <person name="Wang J."/>
            <person name="Wasserman M."/>
            <person name="Watts T."/>
            <person name="Wilson D."/>
            <person name="Wilson R.K."/>
            <person name="Wing R.A."/>
            <person name="Wolfner M.F."/>
            <person name="Wong A."/>
            <person name="Wong G.K."/>
            <person name="Wu C.I."/>
            <person name="Wu G."/>
            <person name="Yamamoto D."/>
            <person name="Yang H.P."/>
            <person name="Yang S.P."/>
            <person name="Yorke J.A."/>
            <person name="Yoshida K."/>
            <person name="Zdobnov E."/>
            <person name="Zhang P."/>
            <person name="Zhang Y."/>
            <person name="Zimin A.V."/>
            <person name="Baldwin J."/>
            <person name="Abdouelleil A."/>
            <person name="Abdulkadir J."/>
            <person name="Abebe A."/>
            <person name="Abera B."/>
            <person name="Abreu J."/>
            <person name="Acer S.C."/>
            <person name="Aftuck L."/>
            <person name="Alexander A."/>
            <person name="An P."/>
            <person name="Anderson E."/>
            <person name="Anderson S."/>
            <person name="Arachi H."/>
            <person name="Azer M."/>
            <person name="Bachantsang P."/>
            <person name="Barry A."/>
            <person name="Bayul T."/>
            <person name="Berlin A."/>
            <person name="Bessette D."/>
            <person name="Bloom T."/>
            <person name="Blye J."/>
            <person name="Boguslavskiy L."/>
            <person name="Bonnet C."/>
            <person name="Boukhgalter B."/>
            <person name="Bourzgui I."/>
            <person name="Brown A."/>
            <person name="Cahill P."/>
            <person name="Channer S."/>
            <person name="Cheshatsang Y."/>
            <person name="Chuda L."/>
            <person name="Citroen M."/>
            <person name="Collymore A."/>
            <person name="Cooke P."/>
            <person name="Costello M."/>
            <person name="D'Aco K."/>
            <person name="Daza R."/>
            <person name="De Haan G."/>
            <person name="DeGray S."/>
            <person name="DeMaso C."/>
            <person name="Dhargay N."/>
            <person name="Dooley K."/>
            <person name="Dooley E."/>
            <person name="Doricent M."/>
            <person name="Dorje P."/>
            <person name="Dorjee K."/>
            <person name="Dupes A."/>
            <person name="Elong R."/>
            <person name="Falk J."/>
            <person name="Farina A."/>
            <person name="Faro S."/>
            <person name="Ferguson D."/>
            <person name="Fisher S."/>
            <person name="Foley C.D."/>
            <person name="Franke A."/>
            <person name="Friedrich D."/>
            <person name="Gadbois L."/>
            <person name="Gearin G."/>
            <person name="Gearin C.R."/>
            <person name="Giannoukos G."/>
            <person name="Goode T."/>
            <person name="Graham J."/>
            <person name="Grandbois E."/>
            <person name="Grewal S."/>
            <person name="Gyaltsen K."/>
            <person name="Hafez N."/>
            <person name="Hagos B."/>
            <person name="Hall J."/>
            <person name="Henson C."/>
            <person name="Hollinger A."/>
            <person name="Honan T."/>
            <person name="Huard M.D."/>
            <person name="Hughes L."/>
            <person name="Hurhula B."/>
            <person name="Husby M.E."/>
            <person name="Kamat A."/>
            <person name="Kanga B."/>
            <person name="Kashin S."/>
            <person name="Khazanovich D."/>
            <person name="Kisner P."/>
            <person name="Lance K."/>
            <person name="Lara M."/>
            <person name="Lee W."/>
            <person name="Lennon N."/>
            <person name="Letendre F."/>
            <person name="LeVine R."/>
            <person name="Lipovsky A."/>
            <person name="Liu X."/>
            <person name="Liu J."/>
            <person name="Liu S."/>
            <person name="Lokyitsang T."/>
            <person name="Lokyitsang Y."/>
            <person name="Lubonja R."/>
            <person name="Lui A."/>
            <person name="MacDonald P."/>
            <person name="Magnisalis V."/>
            <person name="Maru K."/>
            <person name="Matthews C."/>
            <person name="McCusker W."/>
            <person name="McDonough S."/>
            <person name="Mehta T."/>
            <person name="Meldrim J."/>
            <person name="Meneus L."/>
            <person name="Mihai O."/>
            <person name="Mihalev A."/>
            <person name="Mihova T."/>
            <person name="Mittelman R."/>
            <person name="Mlenga V."/>
            <person name="Montmayeur A."/>
            <person name="Mulrain L."/>
            <person name="Navidi A."/>
            <person name="Naylor J."/>
            <person name="Negash T."/>
            <person name="Nguyen T."/>
            <person name="Nguyen N."/>
            <person name="Nicol R."/>
            <person name="Norbu C."/>
            <person name="Norbu N."/>
            <person name="Novod N."/>
            <person name="O'Neill B."/>
            <person name="Osman S."/>
            <person name="Markiewicz E."/>
            <person name="Oyono O.L."/>
            <person name="Patti C."/>
            <person name="Phunkhang P."/>
            <person name="Pierre F."/>
            <person name="Priest M."/>
            <person name="Raghuraman S."/>
            <person name="Rege F."/>
            <person name="Reyes R."/>
            <person name="Rise C."/>
            <person name="Rogov P."/>
            <person name="Ross K."/>
            <person name="Ryan E."/>
            <person name="Settipalli S."/>
            <person name="Shea T."/>
            <person name="Sherpa N."/>
            <person name="Shi L."/>
            <person name="Shih D."/>
            <person name="Sparrow T."/>
            <person name="Spaulding J."/>
            <person name="Stalker J."/>
            <person name="Stange-Thomann N."/>
            <person name="Stavropoulos S."/>
            <person name="Stone C."/>
            <person name="Strader C."/>
            <person name="Tesfaye S."/>
            <person name="Thomson T."/>
            <person name="Thoulutsang Y."/>
            <person name="Thoulutsang D."/>
            <person name="Topham K."/>
            <person name="Topping I."/>
            <person name="Tsamla T."/>
            <person name="Vassiliev H."/>
            <person name="Vo A."/>
            <person name="Wangchuk T."/>
            <person name="Wangdi T."/>
            <person name="Weiand M."/>
            <person name="Wilkinson J."/>
            <person name="Wilson A."/>
            <person name="Yadav S."/>
            <person name="Young G."/>
            <person name="Yu Q."/>
            <person name="Zembek L."/>
            <person name="Zhong D."/>
            <person name="Zimmer A."/>
            <person name="Zwirko Z."/>
            <person name="Jaffe D.B."/>
            <person name="Alvarez P."/>
            <person name="Brockman W."/>
            <person name="Butler J."/>
            <person name="Chin C."/>
            <person name="Gnerre S."/>
            <person name="Grabherr M."/>
            <person name="Kleber M."/>
            <person name="Mauceli E."/>
            <person name="MacCallum I."/>
        </authorList>
    </citation>
    <scope>NUCLEOTIDE SEQUENCE [LARGE SCALE GENOMIC DNA]</scope>
    <source>
        <strain evidence="6">Tucson 14030-0811.24</strain>
    </source>
</reference>
<keyword evidence="3 5" id="KW-0012">Acyltransferase</keyword>
<evidence type="ECO:0000256" key="3">
    <source>
        <dbReference type="ARBA" id="ARBA00023315"/>
    </source>
</evidence>
<dbReference type="GO" id="GO:0008080">
    <property type="term" value="F:N-acetyltransferase activity"/>
    <property type="evidence" value="ECO:0007669"/>
    <property type="project" value="TreeGrafter"/>
</dbReference>
<dbReference type="SUPFAM" id="SSF55729">
    <property type="entry name" value="Acyl-CoA N-acyltransferases (Nat)"/>
    <property type="match status" value="1"/>
</dbReference>
<dbReference type="SMR" id="B4NBB2"/>
<evidence type="ECO:0000259" key="4">
    <source>
        <dbReference type="PROSITE" id="PS51186"/>
    </source>
</evidence>
<dbReference type="InterPro" id="IPR051016">
    <property type="entry name" value="Diverse_Substrate_AcTransf"/>
</dbReference>
<keyword evidence="6" id="KW-1185">Reference proteome</keyword>
<dbReference type="Proteomes" id="UP000007798">
    <property type="component" value="Unassembled WGS sequence"/>
</dbReference>
<dbReference type="AlphaFoldDB" id="B4NBB2"/>
<dbReference type="PROSITE" id="PS51186">
    <property type="entry name" value="GNAT"/>
    <property type="match status" value="1"/>
</dbReference>
<comment type="similarity">
    <text evidence="1">Belongs to the acetyltransferase family.</text>
</comment>
<evidence type="ECO:0000256" key="1">
    <source>
        <dbReference type="ARBA" id="ARBA00008694"/>
    </source>
</evidence>
<dbReference type="InParanoid" id="B4NBB2"/>
<accession>B4NBB2</accession>
<dbReference type="InterPro" id="IPR016181">
    <property type="entry name" value="Acyl_CoA_acyltransferase"/>
</dbReference>
<dbReference type="KEGG" id="dwi:6647245"/>
<dbReference type="PANTHER" id="PTHR10545:SF29">
    <property type="entry name" value="GH14572P-RELATED"/>
    <property type="match status" value="1"/>
</dbReference>
<keyword evidence="2 5" id="KW-0808">Transferase</keyword>
<dbReference type="InterPro" id="IPR000182">
    <property type="entry name" value="GNAT_dom"/>
</dbReference>
<sequence length="149" mass="17222">MIQELADFENMSDGPRLSESDLIRDAGLDGGPEYCEIYVLTKENVSTEYIGYAICFKSYSTWNGRCFFLEDIYVRPQHRQLGAGKHLFLAVAARAKELNCSRLDFHVLEWNPARKFYENLGAKDLTVSEKWYLYRLEGDNLTNLANKYS</sequence>
<dbReference type="Gene3D" id="3.40.630.30">
    <property type="match status" value="1"/>
</dbReference>
<gene>
    <name evidence="5" type="primary">Dwil\GK11862</name>
    <name evidence="5" type="ORF">Dwil_GK11862</name>
</gene>
<proteinExistence type="inferred from homology"/>
<dbReference type="EMBL" id="CH964232">
    <property type="protein sequence ID" value="EDW81076.2"/>
    <property type="molecule type" value="Genomic_DNA"/>
</dbReference>